<evidence type="ECO:0000256" key="1">
    <source>
        <dbReference type="SAM" id="MobiDB-lite"/>
    </source>
</evidence>
<name>A0A7I8I970_SPIIN</name>
<dbReference type="Proteomes" id="UP001189122">
    <property type="component" value="Unassembled WGS sequence"/>
</dbReference>
<reference evidence="2 3" key="1">
    <citation type="submission" date="2019-12" db="EMBL/GenBank/DDBJ databases">
        <authorList>
            <person name="Scholz U."/>
            <person name="Mascher M."/>
            <person name="Fiebig A."/>
        </authorList>
    </citation>
    <scope>NUCLEOTIDE SEQUENCE</scope>
</reference>
<organism evidence="2">
    <name type="scientific">Spirodela intermedia</name>
    <name type="common">Intermediate duckweed</name>
    <dbReference type="NCBI Taxonomy" id="51605"/>
    <lineage>
        <taxon>Eukaryota</taxon>
        <taxon>Viridiplantae</taxon>
        <taxon>Streptophyta</taxon>
        <taxon>Embryophyta</taxon>
        <taxon>Tracheophyta</taxon>
        <taxon>Spermatophyta</taxon>
        <taxon>Magnoliopsida</taxon>
        <taxon>Liliopsida</taxon>
        <taxon>Araceae</taxon>
        <taxon>Lemnoideae</taxon>
        <taxon>Spirodela</taxon>
    </lineage>
</organism>
<dbReference type="EMBL" id="LR743588">
    <property type="protein sequence ID" value="CAA2614412.1"/>
    <property type="molecule type" value="Genomic_DNA"/>
</dbReference>
<evidence type="ECO:0000313" key="2">
    <source>
        <dbReference type="EMBL" id="CAA2614412.1"/>
    </source>
</evidence>
<evidence type="ECO:0000313" key="3">
    <source>
        <dbReference type="Proteomes" id="UP001189122"/>
    </source>
</evidence>
<keyword evidence="3" id="KW-1185">Reference proteome</keyword>
<feature type="compositionally biased region" description="Acidic residues" evidence="1">
    <location>
        <begin position="92"/>
        <end position="103"/>
    </location>
</feature>
<feature type="region of interest" description="Disordered" evidence="1">
    <location>
        <begin position="1"/>
        <end position="75"/>
    </location>
</feature>
<feature type="region of interest" description="Disordered" evidence="1">
    <location>
        <begin position="88"/>
        <end position="125"/>
    </location>
</feature>
<sequence>MEWVQQDGPPPGISEEIADSEQWSAGAAEIPDGGGDDDDDDAASSNWDEVGVPDRGGDSGGGGRGDDRGDLPPMSWRAWLMKNATGCRCREEEGDGGEDDEVASENPATETGIGSSGKRAWILDV</sequence>
<proteinExistence type="predicted"/>
<protein>
    <submittedName>
        <fullName evidence="2">Uncharacterized protein</fullName>
    </submittedName>
</protein>
<dbReference type="AlphaFoldDB" id="A0A7I8I970"/>
<accession>A0A7I8I970</accession>
<gene>
    <name evidence="2" type="ORF">SI7747_01000795</name>
</gene>
<dbReference type="EMBL" id="CACRZD030000001">
    <property type="protein sequence ID" value="CAA6654205.1"/>
    <property type="molecule type" value="Genomic_DNA"/>
</dbReference>